<dbReference type="InterPro" id="IPR010540">
    <property type="entry name" value="CmpB_TMEM229"/>
</dbReference>
<evidence type="ECO:0000256" key="1">
    <source>
        <dbReference type="SAM" id="MobiDB-lite"/>
    </source>
</evidence>
<dbReference type="EMBL" id="DXCQ01000016">
    <property type="protein sequence ID" value="HIY96319.1"/>
    <property type="molecule type" value="Genomic_DNA"/>
</dbReference>
<reference evidence="3" key="2">
    <citation type="submission" date="2021-04" db="EMBL/GenBank/DDBJ databases">
        <authorList>
            <person name="Gilroy R."/>
        </authorList>
    </citation>
    <scope>NUCLEOTIDE SEQUENCE</scope>
    <source>
        <strain evidence="3">1345</strain>
    </source>
</reference>
<evidence type="ECO:0000313" key="3">
    <source>
        <dbReference type="EMBL" id="HIY96319.1"/>
    </source>
</evidence>
<keyword evidence="2" id="KW-1133">Transmembrane helix</keyword>
<reference evidence="3" key="1">
    <citation type="journal article" date="2021" name="PeerJ">
        <title>Extensive microbial diversity within the chicken gut microbiome revealed by metagenomics and culture.</title>
        <authorList>
            <person name="Gilroy R."/>
            <person name="Ravi A."/>
            <person name="Getino M."/>
            <person name="Pursley I."/>
            <person name="Horton D.L."/>
            <person name="Alikhan N.F."/>
            <person name="Baker D."/>
            <person name="Gharbi K."/>
            <person name="Hall N."/>
            <person name="Watson M."/>
            <person name="Adriaenssens E.M."/>
            <person name="Foster-Nyarko E."/>
            <person name="Jarju S."/>
            <person name="Secka A."/>
            <person name="Antonio M."/>
            <person name="Oren A."/>
            <person name="Chaudhuri R.R."/>
            <person name="La Ragione R."/>
            <person name="Hildebrand F."/>
            <person name="Pallen M.J."/>
        </authorList>
    </citation>
    <scope>NUCLEOTIDE SEQUENCE</scope>
    <source>
        <strain evidence="3">1345</strain>
    </source>
</reference>
<feature type="transmembrane region" description="Helical" evidence="2">
    <location>
        <begin position="45"/>
        <end position="63"/>
    </location>
</feature>
<dbReference type="Pfam" id="PF06541">
    <property type="entry name" value="ABC_trans_CmpB"/>
    <property type="match status" value="1"/>
</dbReference>
<dbReference type="Proteomes" id="UP000886750">
    <property type="component" value="Unassembled WGS sequence"/>
</dbReference>
<keyword evidence="2" id="KW-0812">Transmembrane</keyword>
<feature type="transmembrane region" description="Helical" evidence="2">
    <location>
        <begin position="135"/>
        <end position="162"/>
    </location>
</feature>
<sequence>MEIFYQLAFLFMVGAVGGWVIELFFRRIFSTKKWINPGFLNGPYLPMYGCGTLLLYGACFIPLPRWALVLVLIVALTVLEYITGLIFIKGMKIKLWDYSNQWGNIQGIICPLFSLLWGCIAAGFVYLLFEPLHTAAVWAAGSGWMHFFNGAFYGVFFVDLCISFNVSLKIRKAAAQFKEAVHYEELKAALNERRAARAIRRRFLFPFAGGSLSETVRDMLERQKERLRTVRDSVRRKRGNGDKDEEEKGE</sequence>
<feature type="transmembrane region" description="Helical" evidence="2">
    <location>
        <begin position="108"/>
        <end position="129"/>
    </location>
</feature>
<evidence type="ECO:0000313" key="4">
    <source>
        <dbReference type="Proteomes" id="UP000886750"/>
    </source>
</evidence>
<name>A0A9D1ZV23_9FIRM</name>
<feature type="transmembrane region" description="Helical" evidence="2">
    <location>
        <begin position="6"/>
        <end position="25"/>
    </location>
</feature>
<gene>
    <name evidence="3" type="ORF">H9729_01380</name>
</gene>
<evidence type="ECO:0000256" key="2">
    <source>
        <dbReference type="SAM" id="Phobius"/>
    </source>
</evidence>
<comment type="caution">
    <text evidence="3">The sequence shown here is derived from an EMBL/GenBank/DDBJ whole genome shotgun (WGS) entry which is preliminary data.</text>
</comment>
<feature type="transmembrane region" description="Helical" evidence="2">
    <location>
        <begin position="69"/>
        <end position="88"/>
    </location>
</feature>
<accession>A0A9D1ZV23</accession>
<dbReference type="AlphaFoldDB" id="A0A9D1ZV23"/>
<keyword evidence="2" id="KW-0472">Membrane</keyword>
<protein>
    <submittedName>
        <fullName evidence="3">ABC transporter permease</fullName>
    </submittedName>
</protein>
<feature type="region of interest" description="Disordered" evidence="1">
    <location>
        <begin position="231"/>
        <end position="250"/>
    </location>
</feature>
<proteinExistence type="predicted"/>
<organism evidence="3 4">
    <name type="scientific">Candidatus Borkfalkia excrementigallinarum</name>
    <dbReference type="NCBI Taxonomy" id="2838506"/>
    <lineage>
        <taxon>Bacteria</taxon>
        <taxon>Bacillati</taxon>
        <taxon>Bacillota</taxon>
        <taxon>Clostridia</taxon>
        <taxon>Christensenellales</taxon>
        <taxon>Christensenellaceae</taxon>
        <taxon>Candidatus Borkfalkia</taxon>
    </lineage>
</organism>